<dbReference type="Proteomes" id="UP001370490">
    <property type="component" value="Unassembled WGS sequence"/>
</dbReference>
<reference evidence="2 3" key="1">
    <citation type="submission" date="2023-12" db="EMBL/GenBank/DDBJ databases">
        <title>A high-quality genome assembly for Dillenia turbinata (Dilleniales).</title>
        <authorList>
            <person name="Chanderbali A."/>
        </authorList>
    </citation>
    <scope>NUCLEOTIDE SEQUENCE [LARGE SCALE GENOMIC DNA]</scope>
    <source>
        <strain evidence="2">LSX21</strain>
        <tissue evidence="2">Leaf</tissue>
    </source>
</reference>
<dbReference type="PANTHER" id="PTHR36777:SF2">
    <property type="entry name" value="EXPRESSED PROTEIN"/>
    <property type="match status" value="1"/>
</dbReference>
<evidence type="ECO:0000256" key="1">
    <source>
        <dbReference type="SAM" id="Phobius"/>
    </source>
</evidence>
<keyword evidence="1" id="KW-0812">Transmembrane</keyword>
<dbReference type="EMBL" id="JBAMMX010000006">
    <property type="protein sequence ID" value="KAK6937681.1"/>
    <property type="molecule type" value="Genomic_DNA"/>
</dbReference>
<dbReference type="AlphaFoldDB" id="A0AAN8ZGY9"/>
<keyword evidence="1" id="KW-1133">Transmembrane helix</keyword>
<protein>
    <submittedName>
        <fullName evidence="2">Uncharacterized protein</fullName>
    </submittedName>
</protein>
<dbReference type="PANTHER" id="PTHR36777">
    <property type="entry name" value="EXPRESSED PROTEIN"/>
    <property type="match status" value="1"/>
</dbReference>
<feature type="non-terminal residue" evidence="2">
    <location>
        <position position="185"/>
    </location>
</feature>
<organism evidence="2 3">
    <name type="scientific">Dillenia turbinata</name>
    <dbReference type="NCBI Taxonomy" id="194707"/>
    <lineage>
        <taxon>Eukaryota</taxon>
        <taxon>Viridiplantae</taxon>
        <taxon>Streptophyta</taxon>
        <taxon>Embryophyta</taxon>
        <taxon>Tracheophyta</taxon>
        <taxon>Spermatophyta</taxon>
        <taxon>Magnoliopsida</taxon>
        <taxon>eudicotyledons</taxon>
        <taxon>Gunneridae</taxon>
        <taxon>Pentapetalae</taxon>
        <taxon>Dilleniales</taxon>
        <taxon>Dilleniaceae</taxon>
        <taxon>Dillenia</taxon>
    </lineage>
</organism>
<feature type="transmembrane region" description="Helical" evidence="1">
    <location>
        <begin position="96"/>
        <end position="116"/>
    </location>
</feature>
<sequence length="185" mass="20611">MAASTSSASSFIVHNNNLLTTSSSFSTKCYTNRTLALNPSQFLSSNSLLMLKKQSLSPKTPIPKLIRNRKSYSPTALFPAQSDFLRDSIPRPIARISVTMAILAVAWICKWALLVGTYGSSVYADSVLVCMLKLITPTFFFYHRPQWDTYFVFTALNKDDGPKGDGGNSSTEDTLEEARRIMEKY</sequence>
<evidence type="ECO:0000313" key="2">
    <source>
        <dbReference type="EMBL" id="KAK6937681.1"/>
    </source>
</evidence>
<comment type="caution">
    <text evidence="2">The sequence shown here is derived from an EMBL/GenBank/DDBJ whole genome shotgun (WGS) entry which is preliminary data.</text>
</comment>
<evidence type="ECO:0000313" key="3">
    <source>
        <dbReference type="Proteomes" id="UP001370490"/>
    </source>
</evidence>
<keyword evidence="1" id="KW-0472">Membrane</keyword>
<feature type="transmembrane region" description="Helical" evidence="1">
    <location>
        <begin position="122"/>
        <end position="142"/>
    </location>
</feature>
<accession>A0AAN8ZGY9</accession>
<gene>
    <name evidence="2" type="ORF">RJ641_031189</name>
</gene>
<name>A0AAN8ZGY9_9MAGN</name>
<proteinExistence type="predicted"/>
<keyword evidence="3" id="KW-1185">Reference proteome</keyword>